<evidence type="ECO:0000256" key="5">
    <source>
        <dbReference type="ARBA" id="ARBA00023163"/>
    </source>
</evidence>
<dbReference type="InterPro" id="IPR036388">
    <property type="entry name" value="WH-like_DNA-bd_sf"/>
</dbReference>
<accession>A0ABR7MTP8</accession>
<evidence type="ECO:0000256" key="4">
    <source>
        <dbReference type="ARBA" id="ARBA00023125"/>
    </source>
</evidence>
<gene>
    <name evidence="8" type="ORF">H8700_02655</name>
</gene>
<dbReference type="EMBL" id="JACRSW010000009">
    <property type="protein sequence ID" value="MBC8556612.1"/>
    <property type="molecule type" value="Genomic_DNA"/>
</dbReference>
<dbReference type="NCBIfam" id="TIGR02937">
    <property type="entry name" value="sigma70-ECF"/>
    <property type="match status" value="1"/>
</dbReference>
<dbReference type="InterPro" id="IPR014284">
    <property type="entry name" value="RNA_pol_sigma-70_dom"/>
</dbReference>
<keyword evidence="9" id="KW-1185">Reference proteome</keyword>
<name>A0ABR7MTP8_9FIRM</name>
<dbReference type="InterPro" id="IPR013249">
    <property type="entry name" value="RNA_pol_sigma70_r4_t2"/>
</dbReference>
<dbReference type="Gene3D" id="1.10.1740.10">
    <property type="match status" value="1"/>
</dbReference>
<dbReference type="PANTHER" id="PTHR43133">
    <property type="entry name" value="RNA POLYMERASE ECF-TYPE SIGMA FACTO"/>
    <property type="match status" value="1"/>
</dbReference>
<sequence length="163" mass="19707">MREWTKETFHSAYETYSTMVYRLCMLYLKNESDAKDALQDIFLKIWEKKPVFQNEMHCRAWLIQTTKHHCLDLLKSSWFKKRVAYEPDDRGGKEKTQEDRLLEKIQMLPAKDREVLYLYYYEEYSIKEISQIIRRKESTIQSRLAAARRRLKGILDRGEGAER</sequence>
<evidence type="ECO:0000256" key="1">
    <source>
        <dbReference type="ARBA" id="ARBA00010641"/>
    </source>
</evidence>
<dbReference type="InterPro" id="IPR013324">
    <property type="entry name" value="RNA_pol_sigma_r3/r4-like"/>
</dbReference>
<evidence type="ECO:0000313" key="9">
    <source>
        <dbReference type="Proteomes" id="UP000637513"/>
    </source>
</evidence>
<keyword evidence="2" id="KW-0805">Transcription regulation</keyword>
<comment type="similarity">
    <text evidence="1">Belongs to the sigma-70 factor family. ECF subfamily.</text>
</comment>
<feature type="domain" description="RNA polymerase sigma-70 region 2" evidence="6">
    <location>
        <begin position="13"/>
        <end position="78"/>
    </location>
</feature>
<dbReference type="Proteomes" id="UP000637513">
    <property type="component" value="Unassembled WGS sequence"/>
</dbReference>
<evidence type="ECO:0000313" key="8">
    <source>
        <dbReference type="EMBL" id="MBC8556612.1"/>
    </source>
</evidence>
<dbReference type="RefSeq" id="WP_249302871.1">
    <property type="nucleotide sequence ID" value="NZ_JACRSW010000009.1"/>
</dbReference>
<dbReference type="SUPFAM" id="SSF88946">
    <property type="entry name" value="Sigma2 domain of RNA polymerase sigma factors"/>
    <property type="match status" value="1"/>
</dbReference>
<reference evidence="8 9" key="1">
    <citation type="submission" date="2020-08" db="EMBL/GenBank/DDBJ databases">
        <title>Genome public.</title>
        <authorList>
            <person name="Liu C."/>
            <person name="Sun Q."/>
        </authorList>
    </citation>
    <scope>NUCLEOTIDE SEQUENCE [LARGE SCALE GENOMIC DNA]</scope>
    <source>
        <strain evidence="8 9">BX3</strain>
    </source>
</reference>
<dbReference type="SUPFAM" id="SSF88659">
    <property type="entry name" value="Sigma3 and sigma4 domains of RNA polymerase sigma factors"/>
    <property type="match status" value="1"/>
</dbReference>
<dbReference type="InterPro" id="IPR007627">
    <property type="entry name" value="RNA_pol_sigma70_r2"/>
</dbReference>
<evidence type="ECO:0000259" key="6">
    <source>
        <dbReference type="Pfam" id="PF04542"/>
    </source>
</evidence>
<keyword evidence="3" id="KW-0731">Sigma factor</keyword>
<feature type="domain" description="RNA polymerase sigma factor 70 region 4 type 2" evidence="7">
    <location>
        <begin position="99"/>
        <end position="151"/>
    </location>
</feature>
<protein>
    <submittedName>
        <fullName evidence="8">Sigma-70 family RNA polymerase sigma factor</fullName>
    </submittedName>
</protein>
<comment type="caution">
    <text evidence="8">The sequence shown here is derived from an EMBL/GenBank/DDBJ whole genome shotgun (WGS) entry which is preliminary data.</text>
</comment>
<evidence type="ECO:0000256" key="3">
    <source>
        <dbReference type="ARBA" id="ARBA00023082"/>
    </source>
</evidence>
<evidence type="ECO:0000256" key="2">
    <source>
        <dbReference type="ARBA" id="ARBA00023015"/>
    </source>
</evidence>
<keyword evidence="4" id="KW-0238">DNA-binding</keyword>
<proteinExistence type="inferred from homology"/>
<dbReference type="InterPro" id="IPR013325">
    <property type="entry name" value="RNA_pol_sigma_r2"/>
</dbReference>
<dbReference type="Gene3D" id="1.10.10.10">
    <property type="entry name" value="Winged helix-like DNA-binding domain superfamily/Winged helix DNA-binding domain"/>
    <property type="match status" value="1"/>
</dbReference>
<evidence type="ECO:0000259" key="7">
    <source>
        <dbReference type="Pfam" id="PF08281"/>
    </source>
</evidence>
<dbReference type="Pfam" id="PF04542">
    <property type="entry name" value="Sigma70_r2"/>
    <property type="match status" value="1"/>
</dbReference>
<dbReference type="Pfam" id="PF08281">
    <property type="entry name" value="Sigma70_r4_2"/>
    <property type="match status" value="1"/>
</dbReference>
<dbReference type="PANTHER" id="PTHR43133:SF8">
    <property type="entry name" value="RNA POLYMERASE SIGMA FACTOR HI_1459-RELATED"/>
    <property type="match status" value="1"/>
</dbReference>
<dbReference type="InterPro" id="IPR039425">
    <property type="entry name" value="RNA_pol_sigma-70-like"/>
</dbReference>
<keyword evidence="5" id="KW-0804">Transcription</keyword>
<organism evidence="8 9">
    <name type="scientific">Jutongia hominis</name>
    <dbReference type="NCBI Taxonomy" id="2763664"/>
    <lineage>
        <taxon>Bacteria</taxon>
        <taxon>Bacillati</taxon>
        <taxon>Bacillota</taxon>
        <taxon>Clostridia</taxon>
        <taxon>Lachnospirales</taxon>
        <taxon>Lachnospiraceae</taxon>
        <taxon>Jutongia</taxon>
    </lineage>
</organism>